<dbReference type="EMBL" id="WBVO01000001">
    <property type="protein sequence ID" value="KAB2814648.1"/>
    <property type="molecule type" value="Genomic_DNA"/>
</dbReference>
<dbReference type="Gene3D" id="3.30.2350.10">
    <property type="entry name" value="Pseudouridine synthase"/>
    <property type="match status" value="1"/>
</dbReference>
<dbReference type="GO" id="GO:0003723">
    <property type="term" value="F:RNA binding"/>
    <property type="evidence" value="ECO:0007669"/>
    <property type="project" value="InterPro"/>
</dbReference>
<dbReference type="CDD" id="cd02869">
    <property type="entry name" value="PseudoU_synth_RluA_like"/>
    <property type="match status" value="1"/>
</dbReference>
<dbReference type="InterPro" id="IPR006224">
    <property type="entry name" value="PsdUridine_synth_RluA-like_CS"/>
</dbReference>
<dbReference type="InterPro" id="IPR020103">
    <property type="entry name" value="PsdUridine_synth_cat_dom_sf"/>
</dbReference>
<dbReference type="Pfam" id="PF00849">
    <property type="entry name" value="PseudoU_synth_2"/>
    <property type="match status" value="1"/>
</dbReference>
<proteinExistence type="inferred from homology"/>
<dbReference type="SUPFAM" id="SSF55120">
    <property type="entry name" value="Pseudouridine synthase"/>
    <property type="match status" value="1"/>
</dbReference>
<comment type="caution">
    <text evidence="3">The sequence shown here is derived from an EMBL/GenBank/DDBJ whole genome shotgun (WGS) entry which is preliminary data.</text>
</comment>
<feature type="domain" description="Pseudouridine synthase RsuA/RluA-like" evidence="2">
    <location>
        <begin position="15"/>
        <end position="168"/>
    </location>
</feature>
<organism evidence="3 4">
    <name type="scientific">Phaeocystidibacter luteus</name>
    <dbReference type="NCBI Taxonomy" id="911197"/>
    <lineage>
        <taxon>Bacteria</taxon>
        <taxon>Pseudomonadati</taxon>
        <taxon>Bacteroidota</taxon>
        <taxon>Flavobacteriia</taxon>
        <taxon>Flavobacteriales</taxon>
        <taxon>Phaeocystidibacteraceae</taxon>
        <taxon>Phaeocystidibacter</taxon>
    </lineage>
</organism>
<sequence>MNSISKADILYEDPYLIAVNKPAGLMVEPDKFGNPSVVRQTELLLEKKPKMKTGLGVVHRLDRPVSGVLVFAKTPMALKSLNEQIRNRSVQKEYMALVSGQLTGSGKWTQSLRRSTDRKRAEICKDAGKDCQSAETRWKVSAHLSDQTLLTIQLKTGRFHQIRMHASANGHPIFGDEIYGGHSWKNTGIALHSSRYSFEHPKTGSLISIESPPPFLLSPADL</sequence>
<evidence type="ECO:0000313" key="4">
    <source>
        <dbReference type="Proteomes" id="UP000468650"/>
    </source>
</evidence>
<accession>A0A6N6RM71</accession>
<dbReference type="PANTHER" id="PTHR21600:SF87">
    <property type="entry name" value="RNA PSEUDOURIDYLATE SYNTHASE DOMAIN-CONTAINING PROTEIN 1"/>
    <property type="match status" value="1"/>
</dbReference>
<dbReference type="Proteomes" id="UP000468650">
    <property type="component" value="Unassembled WGS sequence"/>
</dbReference>
<dbReference type="AlphaFoldDB" id="A0A6N6RM71"/>
<dbReference type="GO" id="GO:0009982">
    <property type="term" value="F:pseudouridine synthase activity"/>
    <property type="evidence" value="ECO:0007669"/>
    <property type="project" value="InterPro"/>
</dbReference>
<dbReference type="PROSITE" id="PS01129">
    <property type="entry name" value="PSI_RLU"/>
    <property type="match status" value="1"/>
</dbReference>
<dbReference type="RefSeq" id="WP_151666227.1">
    <property type="nucleotide sequence ID" value="NZ_WBVO01000001.1"/>
</dbReference>
<dbReference type="OrthoDB" id="9807829at2"/>
<dbReference type="GO" id="GO:0140098">
    <property type="term" value="F:catalytic activity, acting on RNA"/>
    <property type="evidence" value="ECO:0007669"/>
    <property type="project" value="UniProtKB-ARBA"/>
</dbReference>
<dbReference type="PANTHER" id="PTHR21600">
    <property type="entry name" value="MITOCHONDRIAL RNA PSEUDOURIDINE SYNTHASE"/>
    <property type="match status" value="1"/>
</dbReference>
<dbReference type="InterPro" id="IPR006145">
    <property type="entry name" value="PsdUridine_synth_RsuA/RluA"/>
</dbReference>
<gene>
    <name evidence="3" type="ORF">F8C67_02590</name>
</gene>
<comment type="similarity">
    <text evidence="1">Belongs to the pseudouridine synthase RluA family.</text>
</comment>
<name>A0A6N6RM71_9FLAO</name>
<dbReference type="GO" id="GO:0000455">
    <property type="term" value="P:enzyme-directed rRNA pseudouridine synthesis"/>
    <property type="evidence" value="ECO:0007669"/>
    <property type="project" value="TreeGrafter"/>
</dbReference>
<evidence type="ECO:0000259" key="2">
    <source>
        <dbReference type="Pfam" id="PF00849"/>
    </source>
</evidence>
<protein>
    <submittedName>
        <fullName evidence="3">RluA family pseudouridine synthase</fullName>
    </submittedName>
</protein>
<dbReference type="InterPro" id="IPR050188">
    <property type="entry name" value="RluA_PseudoU_synthase"/>
</dbReference>
<keyword evidence="4" id="KW-1185">Reference proteome</keyword>
<evidence type="ECO:0000313" key="3">
    <source>
        <dbReference type="EMBL" id="KAB2814648.1"/>
    </source>
</evidence>
<evidence type="ECO:0000256" key="1">
    <source>
        <dbReference type="ARBA" id="ARBA00010876"/>
    </source>
</evidence>
<reference evidence="3 4" key="1">
    <citation type="submission" date="2019-09" db="EMBL/GenBank/DDBJ databases">
        <title>Genomes of family Cryomorphaceae.</title>
        <authorList>
            <person name="Bowman J.P."/>
        </authorList>
    </citation>
    <scope>NUCLEOTIDE SEQUENCE [LARGE SCALE GENOMIC DNA]</scope>
    <source>
        <strain evidence="3 4">LMG 25704</strain>
    </source>
</reference>